<reference evidence="1" key="1">
    <citation type="submission" date="2019-08" db="EMBL/GenBank/DDBJ databases">
        <authorList>
            <person name="Kucharzyk K."/>
            <person name="Murdoch R.W."/>
            <person name="Higgins S."/>
            <person name="Loffler F."/>
        </authorList>
    </citation>
    <scope>NUCLEOTIDE SEQUENCE</scope>
</reference>
<accession>A0A645F7K8</accession>
<dbReference type="Gene3D" id="3.40.50.850">
    <property type="entry name" value="Isochorismatase-like"/>
    <property type="match status" value="1"/>
</dbReference>
<evidence type="ECO:0000313" key="1">
    <source>
        <dbReference type="EMBL" id="MPN10355.1"/>
    </source>
</evidence>
<organism evidence="1">
    <name type="scientific">bioreactor metagenome</name>
    <dbReference type="NCBI Taxonomy" id="1076179"/>
    <lineage>
        <taxon>unclassified sequences</taxon>
        <taxon>metagenomes</taxon>
        <taxon>ecological metagenomes</taxon>
    </lineage>
</organism>
<evidence type="ECO:0008006" key="2">
    <source>
        <dbReference type="Google" id="ProtNLM"/>
    </source>
</evidence>
<name>A0A645F7K8_9ZZZZ</name>
<gene>
    <name evidence="1" type="ORF">SDC9_157650</name>
</gene>
<dbReference type="EMBL" id="VSSQ01056499">
    <property type="protein sequence ID" value="MPN10355.1"/>
    <property type="molecule type" value="Genomic_DNA"/>
</dbReference>
<dbReference type="InterPro" id="IPR036380">
    <property type="entry name" value="Isochorismatase-like_sf"/>
</dbReference>
<proteinExistence type="predicted"/>
<protein>
    <recommendedName>
        <fullName evidence="2">Isochorismatase-like domain-containing protein</fullName>
    </recommendedName>
</protein>
<dbReference type="AlphaFoldDB" id="A0A645F7K8"/>
<sequence>MYCILATYNGALERGYKCTLLQNGIAGYEIDEAAMVSKSRPIVSYTAIRYFLV</sequence>
<comment type="caution">
    <text evidence="1">The sequence shown here is derived from an EMBL/GenBank/DDBJ whole genome shotgun (WGS) entry which is preliminary data.</text>
</comment>